<comment type="caution">
    <text evidence="2">The sequence shown here is derived from an EMBL/GenBank/DDBJ whole genome shotgun (WGS) entry which is preliminary data.</text>
</comment>
<reference evidence="2 3" key="1">
    <citation type="submission" date="2018-03" db="EMBL/GenBank/DDBJ databases">
        <title>Draft genome sequence of Rohu Carp (Labeo rohita).</title>
        <authorList>
            <person name="Das P."/>
            <person name="Kushwaha B."/>
            <person name="Joshi C.G."/>
            <person name="Kumar D."/>
            <person name="Nagpure N.S."/>
            <person name="Sahoo L."/>
            <person name="Das S.P."/>
            <person name="Bit A."/>
            <person name="Patnaik S."/>
            <person name="Meher P.K."/>
            <person name="Jayasankar P."/>
            <person name="Koringa P.G."/>
            <person name="Patel N.V."/>
            <person name="Hinsu A.T."/>
            <person name="Kumar R."/>
            <person name="Pandey M."/>
            <person name="Agarwal S."/>
            <person name="Srivastava S."/>
            <person name="Singh M."/>
            <person name="Iquebal M.A."/>
            <person name="Jaiswal S."/>
            <person name="Angadi U.B."/>
            <person name="Kumar N."/>
            <person name="Raza M."/>
            <person name="Shah T.M."/>
            <person name="Rai A."/>
            <person name="Jena J.K."/>
        </authorList>
    </citation>
    <scope>NUCLEOTIDE SEQUENCE [LARGE SCALE GENOMIC DNA]</scope>
    <source>
        <strain evidence="2">DASCIFA01</strain>
        <tissue evidence="2">Testis</tissue>
    </source>
</reference>
<name>A0A498LNP6_LABRO</name>
<keyword evidence="3" id="KW-1185">Reference proteome</keyword>
<evidence type="ECO:0000313" key="2">
    <source>
        <dbReference type="EMBL" id="RXN08394.1"/>
    </source>
</evidence>
<protein>
    <submittedName>
        <fullName evidence="2">Uncharacterized protein</fullName>
    </submittedName>
</protein>
<gene>
    <name evidence="2" type="ORF">ROHU_011517</name>
</gene>
<proteinExistence type="predicted"/>
<dbReference type="EMBL" id="QBIY01013312">
    <property type="protein sequence ID" value="RXN08394.1"/>
    <property type="molecule type" value="Genomic_DNA"/>
</dbReference>
<organism evidence="2 3">
    <name type="scientific">Labeo rohita</name>
    <name type="common">Indian major carp</name>
    <name type="synonym">Cyprinus rohita</name>
    <dbReference type="NCBI Taxonomy" id="84645"/>
    <lineage>
        <taxon>Eukaryota</taxon>
        <taxon>Metazoa</taxon>
        <taxon>Chordata</taxon>
        <taxon>Craniata</taxon>
        <taxon>Vertebrata</taxon>
        <taxon>Euteleostomi</taxon>
        <taxon>Actinopterygii</taxon>
        <taxon>Neopterygii</taxon>
        <taxon>Teleostei</taxon>
        <taxon>Ostariophysi</taxon>
        <taxon>Cypriniformes</taxon>
        <taxon>Cyprinidae</taxon>
        <taxon>Labeoninae</taxon>
        <taxon>Labeonini</taxon>
        <taxon>Labeo</taxon>
    </lineage>
</organism>
<dbReference type="AlphaFoldDB" id="A0A498LNP6"/>
<feature type="compositionally biased region" description="Polar residues" evidence="1">
    <location>
        <begin position="52"/>
        <end position="64"/>
    </location>
</feature>
<dbReference type="Proteomes" id="UP000290572">
    <property type="component" value="Unassembled WGS sequence"/>
</dbReference>
<feature type="region of interest" description="Disordered" evidence="1">
    <location>
        <begin position="1"/>
        <end position="76"/>
    </location>
</feature>
<evidence type="ECO:0000256" key="1">
    <source>
        <dbReference type="SAM" id="MobiDB-lite"/>
    </source>
</evidence>
<accession>A0A498LNP6</accession>
<evidence type="ECO:0000313" key="3">
    <source>
        <dbReference type="Proteomes" id="UP000290572"/>
    </source>
</evidence>
<sequence length="225" mass="24246">MPLLGCTQPRSPQQGVPRLQEHLVRGQQGSNISSPERPLQTADPKDGRQKPSKATSELTNPTSKKPTKPSLADKPSQTPCLFPAWCDAGVLISHQLPREPSQAGSPFSLPARWAKLHVSSPRLVQRRSLDLPSVAARALLGRFASLPLFLAGQTPCLFPAWCNARVLISHQLLREPSLADSPSSLPSGPNSMSFSPAWCNAGVLISHQLPREPSQAGFPLSLPAR</sequence>